<dbReference type="InterPro" id="IPR057316">
    <property type="entry name" value="Rab11-FIP3/4_dom"/>
</dbReference>
<reference evidence="11 12" key="1">
    <citation type="submission" date="2023-03" db="EMBL/GenBank/DDBJ databases">
        <title>High-quality genome of Scylla paramamosain provides insights in environmental adaptation.</title>
        <authorList>
            <person name="Zhang L."/>
        </authorList>
    </citation>
    <scope>NUCLEOTIDE SEQUENCE [LARGE SCALE GENOMIC DNA]</scope>
    <source>
        <strain evidence="11">LZ_2023a</strain>
        <tissue evidence="11">Muscle</tissue>
    </source>
</reference>
<feature type="compositionally biased region" description="Acidic residues" evidence="9">
    <location>
        <begin position="221"/>
        <end position="239"/>
    </location>
</feature>
<dbReference type="InterPro" id="IPR051977">
    <property type="entry name" value="Rab11-interacting_regulator"/>
</dbReference>
<dbReference type="InterPro" id="IPR037245">
    <property type="entry name" value="FIP-RBD_C_sf"/>
</dbReference>
<dbReference type="Pfam" id="PF25450">
    <property type="entry name" value="Rab11-FIP3"/>
    <property type="match status" value="1"/>
</dbReference>
<dbReference type="InterPro" id="IPR019018">
    <property type="entry name" value="Rab-bd_FIP-RBD"/>
</dbReference>
<evidence type="ECO:0000256" key="7">
    <source>
        <dbReference type="ARBA" id="ARBA00023136"/>
    </source>
</evidence>
<dbReference type="PANTHER" id="PTHR15726">
    <property type="entry name" value="RAB11-FAMILY INTERACTING PROTEIN"/>
    <property type="match status" value="1"/>
</dbReference>
<evidence type="ECO:0000256" key="6">
    <source>
        <dbReference type="ARBA" id="ARBA00023054"/>
    </source>
</evidence>
<evidence type="ECO:0000256" key="5">
    <source>
        <dbReference type="ARBA" id="ARBA00022753"/>
    </source>
</evidence>
<feature type="compositionally biased region" description="Low complexity" evidence="9">
    <location>
        <begin position="250"/>
        <end position="265"/>
    </location>
</feature>
<dbReference type="GO" id="GO:0030496">
    <property type="term" value="C:midbody"/>
    <property type="evidence" value="ECO:0007669"/>
    <property type="project" value="UniProtKB-SubCell"/>
</dbReference>
<evidence type="ECO:0000313" key="11">
    <source>
        <dbReference type="EMBL" id="KAK8385095.1"/>
    </source>
</evidence>
<accession>A0AAW0TE05</accession>
<dbReference type="EMBL" id="JARAKH010000033">
    <property type="protein sequence ID" value="KAK8385095.1"/>
    <property type="molecule type" value="Genomic_DNA"/>
</dbReference>
<comment type="caution">
    <text evidence="11">The sequence shown here is derived from an EMBL/GenBank/DDBJ whole genome shotgun (WGS) entry which is preliminary data.</text>
</comment>
<keyword evidence="6 8" id="KW-0175">Coiled coil</keyword>
<name>A0AAW0TE05_SCYPA</name>
<evidence type="ECO:0000259" key="10">
    <source>
        <dbReference type="PROSITE" id="PS51511"/>
    </source>
</evidence>
<keyword evidence="7" id="KW-0472">Membrane</keyword>
<feature type="compositionally biased region" description="Low complexity" evidence="9">
    <location>
        <begin position="181"/>
        <end position="191"/>
    </location>
</feature>
<keyword evidence="4" id="KW-0813">Transport</keyword>
<dbReference type="GO" id="GO:0030139">
    <property type="term" value="C:endocytic vesicle"/>
    <property type="evidence" value="ECO:0007669"/>
    <property type="project" value="TreeGrafter"/>
</dbReference>
<dbReference type="SUPFAM" id="SSF144270">
    <property type="entry name" value="Eferin C-derminal domain-like"/>
    <property type="match status" value="1"/>
</dbReference>
<evidence type="ECO:0000256" key="9">
    <source>
        <dbReference type="SAM" id="MobiDB-lite"/>
    </source>
</evidence>
<evidence type="ECO:0000256" key="8">
    <source>
        <dbReference type="SAM" id="Coils"/>
    </source>
</evidence>
<keyword evidence="12" id="KW-1185">Reference proteome</keyword>
<proteinExistence type="predicted"/>
<dbReference type="Proteomes" id="UP001487740">
    <property type="component" value="Unassembled WGS sequence"/>
</dbReference>
<dbReference type="PANTHER" id="PTHR15726:SF7">
    <property type="entry name" value="NUCLEAR FALLOUT, ISOFORM J"/>
    <property type="match status" value="1"/>
</dbReference>
<dbReference type="SUPFAM" id="SSF47473">
    <property type="entry name" value="EF-hand"/>
    <property type="match status" value="1"/>
</dbReference>
<dbReference type="GO" id="GO:0032456">
    <property type="term" value="P:endocytic recycling"/>
    <property type="evidence" value="ECO:0007669"/>
    <property type="project" value="TreeGrafter"/>
</dbReference>
<evidence type="ECO:0000256" key="2">
    <source>
        <dbReference type="ARBA" id="ARBA00004626"/>
    </source>
</evidence>
<evidence type="ECO:0000256" key="1">
    <source>
        <dbReference type="ARBA" id="ARBA00004214"/>
    </source>
</evidence>
<sequence>MAVSEEFVEQLREVFRVCDVERKGTISLPHLLHLAGEHFGSSQNSVTSAVAGLGVTGDVITFPQFCEVVATILTSHGNPEEAVSSPVWEEDYLDGAGPSRLQSHVKEAEDDDVRGRERGERRKRGGEGLAEEEEEEEDLSFTPAGVGGGGGGGGGGLGAWRRRRRRKRGVLERRTMPGEYLSSPSPSLSPLTDGDSAIGGSTASPDSSRKTHSGCSSMSDREEENFECYGEADDLDADSDSARLGDDLDGNLLSPPHSLPPNNFSRRNSWVRRSLRGPSSSENKILAPRRWASFRHAPKRVGGTAVASQLYRTSSFSSGRSSAADPDDMYSDGSLEEDVNDLSHKVQMLQQQVGVLAENQSNTDDRFSRVRQDNAAYQERVVMLEEQLREAEHRYEERRAEEQRRNRELLTRVEREKQLTVENFTIKLASLEKDKTALEEELRRTKALLEKLQKEKESLEDRVSEAEFTASALHQENAKMVEQGRRRDDEGKVERERSAQVIEELRCEIERLRAAEEAERKRAPSVDASSSPPPELQATLKRLREENKGLVEQVEDLQAQLLTSHLEEGRTLVTATNNNSLAAEFEAMTSEEGNHYGSDTVEKLKKSLKDSQEANQHLRAYIDGILLNIVENYPQLLEVKQPK</sequence>
<dbReference type="Gene3D" id="1.20.5.2440">
    <property type="match status" value="1"/>
</dbReference>
<feature type="region of interest" description="Disordered" evidence="9">
    <location>
        <begin position="91"/>
        <end position="269"/>
    </location>
</feature>
<dbReference type="Pfam" id="PF09457">
    <property type="entry name" value="RBD-FIP"/>
    <property type="match status" value="1"/>
</dbReference>
<evidence type="ECO:0000256" key="3">
    <source>
        <dbReference type="ARBA" id="ARBA00004654"/>
    </source>
</evidence>
<comment type="subcellular location">
    <subcellularLocation>
        <location evidence="2">Cleavage furrow</location>
    </subcellularLocation>
    <subcellularLocation>
        <location evidence="1">Midbody</location>
    </subcellularLocation>
    <subcellularLocation>
        <location evidence="3">Recycling endosome membrane</location>
        <topology evidence="3">Peripheral membrane protein</topology>
    </subcellularLocation>
</comment>
<organism evidence="11 12">
    <name type="scientific">Scylla paramamosain</name>
    <name type="common">Mud crab</name>
    <dbReference type="NCBI Taxonomy" id="85552"/>
    <lineage>
        <taxon>Eukaryota</taxon>
        <taxon>Metazoa</taxon>
        <taxon>Ecdysozoa</taxon>
        <taxon>Arthropoda</taxon>
        <taxon>Crustacea</taxon>
        <taxon>Multicrustacea</taxon>
        <taxon>Malacostraca</taxon>
        <taxon>Eumalacostraca</taxon>
        <taxon>Eucarida</taxon>
        <taxon>Decapoda</taxon>
        <taxon>Pleocyemata</taxon>
        <taxon>Brachyura</taxon>
        <taxon>Eubrachyura</taxon>
        <taxon>Portunoidea</taxon>
        <taxon>Portunidae</taxon>
        <taxon>Portuninae</taxon>
        <taxon>Scylla</taxon>
    </lineage>
</organism>
<gene>
    <name evidence="11" type="ORF">O3P69_012120</name>
</gene>
<dbReference type="GO" id="GO:0032465">
    <property type="term" value="P:regulation of cytokinesis"/>
    <property type="evidence" value="ECO:0007669"/>
    <property type="project" value="TreeGrafter"/>
</dbReference>
<feature type="compositionally biased region" description="Gly residues" evidence="9">
    <location>
        <begin position="145"/>
        <end position="158"/>
    </location>
</feature>
<dbReference type="GO" id="GO:0032154">
    <property type="term" value="C:cleavage furrow"/>
    <property type="evidence" value="ECO:0007669"/>
    <property type="project" value="UniProtKB-SubCell"/>
</dbReference>
<dbReference type="AlphaFoldDB" id="A0AAW0TE05"/>
<dbReference type="PROSITE" id="PS51511">
    <property type="entry name" value="FIP_RBD"/>
    <property type="match status" value="1"/>
</dbReference>
<feature type="domain" description="FIP-RBD" evidence="10">
    <location>
        <begin position="578"/>
        <end position="640"/>
    </location>
</feature>
<dbReference type="GO" id="GO:0055038">
    <property type="term" value="C:recycling endosome membrane"/>
    <property type="evidence" value="ECO:0007669"/>
    <property type="project" value="UniProtKB-SubCell"/>
</dbReference>
<evidence type="ECO:0000313" key="12">
    <source>
        <dbReference type="Proteomes" id="UP001487740"/>
    </source>
</evidence>
<feature type="coiled-coil region" evidence="8">
    <location>
        <begin position="367"/>
        <end position="560"/>
    </location>
</feature>
<dbReference type="InterPro" id="IPR011992">
    <property type="entry name" value="EF-hand-dom_pair"/>
</dbReference>
<feature type="compositionally biased region" description="Acidic residues" evidence="9">
    <location>
        <begin position="129"/>
        <end position="139"/>
    </location>
</feature>
<evidence type="ECO:0000256" key="4">
    <source>
        <dbReference type="ARBA" id="ARBA00022448"/>
    </source>
</evidence>
<protein>
    <recommendedName>
        <fullName evidence="10">FIP-RBD domain-containing protein</fullName>
    </recommendedName>
</protein>
<keyword evidence="5" id="KW-0967">Endosome</keyword>